<dbReference type="STRING" id="3983.A0A2C9W1Y0"/>
<feature type="region of interest" description="Disordered" evidence="1">
    <location>
        <begin position="1"/>
        <end position="45"/>
    </location>
</feature>
<evidence type="ECO:0000313" key="3">
    <source>
        <dbReference type="EMBL" id="OAY52022.1"/>
    </source>
</evidence>
<dbReference type="InterPro" id="IPR018392">
    <property type="entry name" value="LysM"/>
</dbReference>
<dbReference type="Gene3D" id="3.10.350.10">
    <property type="entry name" value="LysM domain"/>
    <property type="match status" value="1"/>
</dbReference>
<evidence type="ECO:0000259" key="2">
    <source>
        <dbReference type="Pfam" id="PF01476"/>
    </source>
</evidence>
<dbReference type="EMBL" id="CM004390">
    <property type="protein sequence ID" value="OAY52022.1"/>
    <property type="molecule type" value="Genomic_DNA"/>
</dbReference>
<dbReference type="GO" id="GO:0042834">
    <property type="term" value="F:peptidoglycan binding"/>
    <property type="evidence" value="ECO:0000318"/>
    <property type="project" value="GO_Central"/>
</dbReference>
<accession>A0A2C9W1Y0</accession>
<feature type="domain" description="LysM" evidence="2">
    <location>
        <begin position="114"/>
        <end position="150"/>
    </location>
</feature>
<feature type="compositionally biased region" description="Low complexity" evidence="1">
    <location>
        <begin position="17"/>
        <end position="30"/>
    </location>
</feature>
<dbReference type="GO" id="GO:0006955">
    <property type="term" value="P:immune response"/>
    <property type="evidence" value="ECO:0000318"/>
    <property type="project" value="GO_Central"/>
</dbReference>
<dbReference type="AlphaFoldDB" id="A0A2C9W1Y0"/>
<name>A0A2C9W1Y0_MANES</name>
<dbReference type="PANTHER" id="PTHR33734">
    <property type="entry name" value="LYSM DOMAIN-CONTAINING GPI-ANCHORED PROTEIN 2"/>
    <property type="match status" value="1"/>
</dbReference>
<dbReference type="PANTHER" id="PTHR33734:SF35">
    <property type="entry name" value="LYSM DOMAIN-CONTAINING GPI-ANCHORED PROTEIN 1"/>
    <property type="match status" value="1"/>
</dbReference>
<sequence length="197" mass="21662">MLLPQQPAATSYGSEVPSAAAKSLKKSPLAQQRPPTTTVNSLRHQRDGVSPFRLRQLQRIPSTKLRQPATILVFPQPSHLLDVGQSLLLPLPCTCFNGTDNSLPAIYLSYTVIDTLAGIVSRYSTAITDLMNVNAMGNPAIKAGDVLAVPLRGNLGSFESVEGLEMTHQMEKWKIYDTEWAAQWLFLLLLVSFLVFL</sequence>
<dbReference type="GO" id="GO:0005886">
    <property type="term" value="C:plasma membrane"/>
    <property type="evidence" value="ECO:0000318"/>
    <property type="project" value="GO_Central"/>
</dbReference>
<dbReference type="Pfam" id="PF01476">
    <property type="entry name" value="LysM"/>
    <property type="match status" value="1"/>
</dbReference>
<protein>
    <recommendedName>
        <fullName evidence="2">LysM domain-containing protein</fullName>
    </recommendedName>
</protein>
<feature type="compositionally biased region" description="Polar residues" evidence="1">
    <location>
        <begin position="33"/>
        <end position="42"/>
    </location>
</feature>
<evidence type="ECO:0000256" key="1">
    <source>
        <dbReference type="SAM" id="MobiDB-lite"/>
    </source>
</evidence>
<organism evidence="3">
    <name type="scientific">Manihot esculenta</name>
    <name type="common">Cassava</name>
    <name type="synonym">Jatropha manihot</name>
    <dbReference type="NCBI Taxonomy" id="3983"/>
    <lineage>
        <taxon>Eukaryota</taxon>
        <taxon>Viridiplantae</taxon>
        <taxon>Streptophyta</taxon>
        <taxon>Embryophyta</taxon>
        <taxon>Tracheophyta</taxon>
        <taxon>Spermatophyta</taxon>
        <taxon>Magnoliopsida</taxon>
        <taxon>eudicotyledons</taxon>
        <taxon>Gunneridae</taxon>
        <taxon>Pentapetalae</taxon>
        <taxon>rosids</taxon>
        <taxon>fabids</taxon>
        <taxon>Malpighiales</taxon>
        <taxon>Euphorbiaceae</taxon>
        <taxon>Crotonoideae</taxon>
        <taxon>Manihoteae</taxon>
        <taxon>Manihot</taxon>
    </lineage>
</organism>
<reference evidence="3" key="1">
    <citation type="submission" date="2016-02" db="EMBL/GenBank/DDBJ databases">
        <title>WGS assembly of Manihot esculenta.</title>
        <authorList>
            <person name="Bredeson J.V."/>
            <person name="Prochnik S.E."/>
            <person name="Lyons J.B."/>
            <person name="Schmutz J."/>
            <person name="Grimwood J."/>
            <person name="Vrebalov J."/>
            <person name="Bart R.S."/>
            <person name="Amuge T."/>
            <person name="Ferguson M.E."/>
            <person name="Green R."/>
            <person name="Putnam N."/>
            <person name="Stites J."/>
            <person name="Rounsley S."/>
            <person name="Rokhsar D.S."/>
        </authorList>
    </citation>
    <scope>NUCLEOTIDE SEQUENCE [LARGE SCALE GENOMIC DNA]</scope>
    <source>
        <tissue evidence="3">Leaf</tissue>
    </source>
</reference>
<dbReference type="InterPro" id="IPR036779">
    <property type="entry name" value="LysM_dom_sf"/>
</dbReference>
<proteinExistence type="predicted"/>
<gene>
    <name evidence="3" type="ORF">MANES_04G051000</name>
</gene>